<keyword evidence="2" id="KW-1185">Reference proteome</keyword>
<protein>
    <submittedName>
        <fullName evidence="1">Uncharacterized protein</fullName>
    </submittedName>
</protein>
<evidence type="ECO:0000313" key="2">
    <source>
        <dbReference type="Proteomes" id="UP001519460"/>
    </source>
</evidence>
<proteinExistence type="predicted"/>
<dbReference type="Proteomes" id="UP001519460">
    <property type="component" value="Unassembled WGS sequence"/>
</dbReference>
<comment type="caution">
    <text evidence="1">The sequence shown here is derived from an EMBL/GenBank/DDBJ whole genome shotgun (WGS) entry which is preliminary data.</text>
</comment>
<evidence type="ECO:0000313" key="1">
    <source>
        <dbReference type="EMBL" id="KAK7480658.1"/>
    </source>
</evidence>
<accession>A0ABD0K1C3</accession>
<sequence>MRVIVPAAAYWCNIPVTPVQWQAYGNLVVTCLSPSSSLKLALELHSLLHTDSGRILAAACVPLTLRYRLSRSGGVRAGAKGVLLFPQQKLEKKTNKSKTRTNSTKTKPRTMLKGNAQNALNAPRSKGDNKTRQEFTVLWTTVPLSPQILMTMTFYAGKSFAKIRRHPPTTSTEQRGREAIFLFFREEEGLADPTNR</sequence>
<organism evidence="1 2">
    <name type="scientific">Batillaria attramentaria</name>
    <dbReference type="NCBI Taxonomy" id="370345"/>
    <lineage>
        <taxon>Eukaryota</taxon>
        <taxon>Metazoa</taxon>
        <taxon>Spiralia</taxon>
        <taxon>Lophotrochozoa</taxon>
        <taxon>Mollusca</taxon>
        <taxon>Gastropoda</taxon>
        <taxon>Caenogastropoda</taxon>
        <taxon>Sorbeoconcha</taxon>
        <taxon>Cerithioidea</taxon>
        <taxon>Batillariidae</taxon>
        <taxon>Batillaria</taxon>
    </lineage>
</organism>
<reference evidence="1 2" key="1">
    <citation type="journal article" date="2023" name="Sci. Data">
        <title>Genome assembly of the Korean intertidal mud-creeper Batillaria attramentaria.</title>
        <authorList>
            <person name="Patra A.K."/>
            <person name="Ho P.T."/>
            <person name="Jun S."/>
            <person name="Lee S.J."/>
            <person name="Kim Y."/>
            <person name="Won Y.J."/>
        </authorList>
    </citation>
    <scope>NUCLEOTIDE SEQUENCE [LARGE SCALE GENOMIC DNA]</scope>
    <source>
        <strain evidence="1">Wonlab-2016</strain>
    </source>
</reference>
<name>A0ABD0K1C3_9CAEN</name>
<dbReference type="AlphaFoldDB" id="A0ABD0K1C3"/>
<gene>
    <name evidence="1" type="ORF">BaRGS_00028130</name>
</gene>
<dbReference type="EMBL" id="JACVVK020000277">
    <property type="protein sequence ID" value="KAK7480658.1"/>
    <property type="molecule type" value="Genomic_DNA"/>
</dbReference>